<dbReference type="InParanoid" id="D6TR87"/>
<protein>
    <submittedName>
        <fullName evidence="7">Extracellular solute-binding protein family 3</fullName>
    </submittedName>
</protein>
<dbReference type="STRING" id="485913.Krac_9135"/>
<evidence type="ECO:0000256" key="3">
    <source>
        <dbReference type="ARBA" id="ARBA00022729"/>
    </source>
</evidence>
<evidence type="ECO:0000256" key="1">
    <source>
        <dbReference type="ARBA" id="ARBA00004196"/>
    </source>
</evidence>
<evidence type="ECO:0000313" key="7">
    <source>
        <dbReference type="EMBL" id="EFH87786.1"/>
    </source>
</evidence>
<evidence type="ECO:0000259" key="6">
    <source>
        <dbReference type="SMART" id="SM00062"/>
    </source>
</evidence>
<reference evidence="7 8" key="1">
    <citation type="journal article" date="2011" name="Stand. Genomic Sci.">
        <title>Non-contiguous finished genome sequence and contextual data of the filamentous soil bacterium Ktedonobacter racemifer type strain (SOSP1-21).</title>
        <authorList>
            <person name="Chang Y.J."/>
            <person name="Land M."/>
            <person name="Hauser L."/>
            <person name="Chertkov O."/>
            <person name="Del Rio T.G."/>
            <person name="Nolan M."/>
            <person name="Copeland A."/>
            <person name="Tice H."/>
            <person name="Cheng J.F."/>
            <person name="Lucas S."/>
            <person name="Han C."/>
            <person name="Goodwin L."/>
            <person name="Pitluck S."/>
            <person name="Ivanova N."/>
            <person name="Ovchinikova G."/>
            <person name="Pati A."/>
            <person name="Chen A."/>
            <person name="Palaniappan K."/>
            <person name="Mavromatis K."/>
            <person name="Liolios K."/>
            <person name="Brettin T."/>
            <person name="Fiebig A."/>
            <person name="Rohde M."/>
            <person name="Abt B."/>
            <person name="Goker M."/>
            <person name="Detter J.C."/>
            <person name="Woyke T."/>
            <person name="Bristow J."/>
            <person name="Eisen J.A."/>
            <person name="Markowitz V."/>
            <person name="Hugenholtz P."/>
            <person name="Kyrpides N.C."/>
            <person name="Klenk H.P."/>
            <person name="Lapidus A."/>
        </authorList>
    </citation>
    <scope>NUCLEOTIDE SEQUENCE [LARGE SCALE GENOMIC DNA]</scope>
    <source>
        <strain evidence="8">DSM 44963</strain>
    </source>
</reference>
<accession>D6TR87</accession>
<dbReference type="PANTHER" id="PTHR35936">
    <property type="entry name" value="MEMBRANE-BOUND LYTIC MUREIN TRANSGLYCOSYLASE F"/>
    <property type="match status" value="1"/>
</dbReference>
<dbReference type="eggNOG" id="COG0834">
    <property type="taxonomic scope" value="Bacteria"/>
</dbReference>
<keyword evidence="8" id="KW-1185">Reference proteome</keyword>
<sequence length="297" mass="32291">MVYRSRFNQGWLLWLCMWSCLVIVLSISACSGVALPAPNNGKPPSHLSSPRPQASPDLIQTGVLTVGSYLQYPPQAFLDPASQRPMGFDIDLITEIAHRLGVKVSITNMGYKTLPDAVTQGEVDVAIAAIPLSDTLQARVNFVPYFKGGEALLVPRGNPLQIATLNDLCGRSVGVVQNSLEQSDLELTSASCVEAGQASIRLTYISPPDTFIDALTQKRVEATFQDLPQVDFYAMKYANLVQQAGPILNVTMEGIAVRKESVNLGHLIQVVLDTLRKDGTYNRLIKKWGLIHGALSS</sequence>
<dbReference type="RefSeq" id="WP_007913243.1">
    <property type="nucleotide sequence ID" value="NZ_ADVG01000002.1"/>
</dbReference>
<evidence type="ECO:0000256" key="2">
    <source>
        <dbReference type="ARBA" id="ARBA00010333"/>
    </source>
</evidence>
<keyword evidence="5" id="KW-0812">Transmembrane</keyword>
<dbReference type="AlphaFoldDB" id="D6TR87"/>
<dbReference type="PROSITE" id="PS51257">
    <property type="entry name" value="PROKAR_LIPOPROTEIN"/>
    <property type="match status" value="1"/>
</dbReference>
<dbReference type="Pfam" id="PF00497">
    <property type="entry name" value="SBP_bac_3"/>
    <property type="match status" value="1"/>
</dbReference>
<comment type="subcellular location">
    <subcellularLocation>
        <location evidence="1">Cell envelope</location>
    </subcellularLocation>
</comment>
<name>D6TR87_KTERA</name>
<feature type="domain" description="Solute-binding protein family 3/N-terminal" evidence="6">
    <location>
        <begin position="63"/>
        <end position="292"/>
    </location>
</feature>
<feature type="transmembrane region" description="Helical" evidence="5">
    <location>
        <begin position="12"/>
        <end position="35"/>
    </location>
</feature>
<dbReference type="OrthoDB" id="9774451at2"/>
<keyword evidence="3" id="KW-0732">Signal</keyword>
<comment type="caution">
    <text evidence="7">The sequence shown here is derived from an EMBL/GenBank/DDBJ whole genome shotgun (WGS) entry which is preliminary data.</text>
</comment>
<dbReference type="FunCoup" id="D6TR87">
    <property type="interactions" value="142"/>
</dbReference>
<evidence type="ECO:0000256" key="4">
    <source>
        <dbReference type="RuleBase" id="RU003744"/>
    </source>
</evidence>
<organism evidence="7 8">
    <name type="scientific">Ktedonobacter racemifer DSM 44963</name>
    <dbReference type="NCBI Taxonomy" id="485913"/>
    <lineage>
        <taxon>Bacteria</taxon>
        <taxon>Bacillati</taxon>
        <taxon>Chloroflexota</taxon>
        <taxon>Ktedonobacteria</taxon>
        <taxon>Ktedonobacterales</taxon>
        <taxon>Ktedonobacteraceae</taxon>
        <taxon>Ktedonobacter</taxon>
    </lineage>
</organism>
<evidence type="ECO:0000256" key="5">
    <source>
        <dbReference type="SAM" id="Phobius"/>
    </source>
</evidence>
<dbReference type="EMBL" id="ADVG01000002">
    <property type="protein sequence ID" value="EFH87786.1"/>
    <property type="molecule type" value="Genomic_DNA"/>
</dbReference>
<keyword evidence="5" id="KW-0472">Membrane</keyword>
<gene>
    <name evidence="7" type="ORF">Krac_9135</name>
</gene>
<dbReference type="InterPro" id="IPR001638">
    <property type="entry name" value="Solute-binding_3/MltF_N"/>
</dbReference>
<dbReference type="PANTHER" id="PTHR35936:SF17">
    <property type="entry name" value="ARGININE-BINDING EXTRACELLULAR PROTEIN ARTP"/>
    <property type="match status" value="1"/>
</dbReference>
<dbReference type="SMART" id="SM00062">
    <property type="entry name" value="PBPb"/>
    <property type="match status" value="1"/>
</dbReference>
<keyword evidence="5" id="KW-1133">Transmembrane helix</keyword>
<comment type="similarity">
    <text evidence="2 4">Belongs to the bacterial solute-binding protein 3 family.</text>
</comment>
<dbReference type="SUPFAM" id="SSF53850">
    <property type="entry name" value="Periplasmic binding protein-like II"/>
    <property type="match status" value="1"/>
</dbReference>
<dbReference type="InterPro" id="IPR018313">
    <property type="entry name" value="SBP_3_CS"/>
</dbReference>
<proteinExistence type="inferred from homology"/>
<evidence type="ECO:0000313" key="8">
    <source>
        <dbReference type="Proteomes" id="UP000004508"/>
    </source>
</evidence>
<dbReference type="GO" id="GO:0030313">
    <property type="term" value="C:cell envelope"/>
    <property type="evidence" value="ECO:0007669"/>
    <property type="project" value="UniProtKB-SubCell"/>
</dbReference>
<dbReference type="PROSITE" id="PS01039">
    <property type="entry name" value="SBP_BACTERIAL_3"/>
    <property type="match status" value="1"/>
</dbReference>
<dbReference type="Proteomes" id="UP000004508">
    <property type="component" value="Unassembled WGS sequence"/>
</dbReference>
<dbReference type="Gene3D" id="3.40.190.10">
    <property type="entry name" value="Periplasmic binding protein-like II"/>
    <property type="match status" value="2"/>
</dbReference>